<evidence type="ECO:0000313" key="2">
    <source>
        <dbReference type="EMBL" id="GJT26022.1"/>
    </source>
</evidence>
<evidence type="ECO:0000256" key="1">
    <source>
        <dbReference type="SAM" id="Coils"/>
    </source>
</evidence>
<keyword evidence="1" id="KW-0175">Coiled coil</keyword>
<reference evidence="2" key="2">
    <citation type="submission" date="2022-01" db="EMBL/GenBank/DDBJ databases">
        <authorList>
            <person name="Yamashiro T."/>
            <person name="Shiraishi A."/>
            <person name="Satake H."/>
            <person name="Nakayama K."/>
        </authorList>
    </citation>
    <scope>NUCLEOTIDE SEQUENCE</scope>
</reference>
<accession>A0ABQ5CI55</accession>
<reference evidence="2" key="1">
    <citation type="journal article" date="2022" name="Int. J. Mol. Sci.">
        <title>Draft Genome of Tanacetum Coccineum: Genomic Comparison of Closely Related Tanacetum-Family Plants.</title>
        <authorList>
            <person name="Yamashiro T."/>
            <person name="Shiraishi A."/>
            <person name="Nakayama K."/>
            <person name="Satake H."/>
        </authorList>
    </citation>
    <scope>NUCLEOTIDE SEQUENCE</scope>
</reference>
<sequence>MVNEDLILKFPDANALFLPYLVSNHSLVVEVEVQGYKMYQLVKKMKALKYNLNAVSWKNGNLSENVEKYRNELNIAQTNLDNHPHNQDTKEKEVNALKEYNETANDEESFLF</sequence>
<gene>
    <name evidence="2" type="ORF">Tco_0895959</name>
</gene>
<proteinExistence type="predicted"/>
<name>A0ABQ5CI55_9ASTR</name>
<protein>
    <submittedName>
        <fullName evidence="2">Uncharacterized protein</fullName>
    </submittedName>
</protein>
<feature type="coiled-coil region" evidence="1">
    <location>
        <begin position="59"/>
        <end position="107"/>
    </location>
</feature>
<comment type="caution">
    <text evidence="2">The sequence shown here is derived from an EMBL/GenBank/DDBJ whole genome shotgun (WGS) entry which is preliminary data.</text>
</comment>
<dbReference type="Proteomes" id="UP001151760">
    <property type="component" value="Unassembled WGS sequence"/>
</dbReference>
<evidence type="ECO:0000313" key="3">
    <source>
        <dbReference type="Proteomes" id="UP001151760"/>
    </source>
</evidence>
<keyword evidence="3" id="KW-1185">Reference proteome</keyword>
<organism evidence="2 3">
    <name type="scientific">Tanacetum coccineum</name>
    <dbReference type="NCBI Taxonomy" id="301880"/>
    <lineage>
        <taxon>Eukaryota</taxon>
        <taxon>Viridiplantae</taxon>
        <taxon>Streptophyta</taxon>
        <taxon>Embryophyta</taxon>
        <taxon>Tracheophyta</taxon>
        <taxon>Spermatophyta</taxon>
        <taxon>Magnoliopsida</taxon>
        <taxon>eudicotyledons</taxon>
        <taxon>Gunneridae</taxon>
        <taxon>Pentapetalae</taxon>
        <taxon>asterids</taxon>
        <taxon>campanulids</taxon>
        <taxon>Asterales</taxon>
        <taxon>Asteraceae</taxon>
        <taxon>Asteroideae</taxon>
        <taxon>Anthemideae</taxon>
        <taxon>Anthemidinae</taxon>
        <taxon>Tanacetum</taxon>
    </lineage>
</organism>
<dbReference type="EMBL" id="BQNB010014259">
    <property type="protein sequence ID" value="GJT26022.1"/>
    <property type="molecule type" value="Genomic_DNA"/>
</dbReference>